<accession>A0ABT9JRI0</accession>
<dbReference type="Pfam" id="PF01063">
    <property type="entry name" value="Aminotran_4"/>
    <property type="match status" value="1"/>
</dbReference>
<gene>
    <name evidence="10" type="primary">pabC</name>
    <name evidence="10" type="ORF">Q9291_04710</name>
</gene>
<dbReference type="EC" id="4.1.3.38" evidence="8"/>
<dbReference type="InterPro" id="IPR001544">
    <property type="entry name" value="Aminotrans_IV"/>
</dbReference>
<evidence type="ECO:0000256" key="8">
    <source>
        <dbReference type="ARBA" id="ARBA00035676"/>
    </source>
</evidence>
<protein>
    <recommendedName>
        <fullName evidence="8">aminodeoxychorismate lyase</fullName>
        <ecNumber evidence="8">4.1.3.38</ecNumber>
    </recommendedName>
</protein>
<dbReference type="NCBIfam" id="TIGR03461">
    <property type="entry name" value="pabC_Proteo"/>
    <property type="match status" value="1"/>
</dbReference>
<dbReference type="InterPro" id="IPR043131">
    <property type="entry name" value="BCAT-like_N"/>
</dbReference>
<organism evidence="10 11">
    <name type="scientific">Methylophilus aquaticus</name>
    <dbReference type="NCBI Taxonomy" id="1971610"/>
    <lineage>
        <taxon>Bacteria</taxon>
        <taxon>Pseudomonadati</taxon>
        <taxon>Pseudomonadota</taxon>
        <taxon>Betaproteobacteria</taxon>
        <taxon>Nitrosomonadales</taxon>
        <taxon>Methylophilaceae</taxon>
        <taxon>Methylophilus</taxon>
    </lineage>
</organism>
<evidence type="ECO:0000313" key="10">
    <source>
        <dbReference type="EMBL" id="MDP8567140.1"/>
    </source>
</evidence>
<evidence type="ECO:0000256" key="7">
    <source>
        <dbReference type="ARBA" id="ARBA00035633"/>
    </source>
</evidence>
<dbReference type="Proteomes" id="UP001225906">
    <property type="component" value="Unassembled WGS sequence"/>
</dbReference>
<dbReference type="EMBL" id="JAVCAP010000009">
    <property type="protein sequence ID" value="MDP8567140.1"/>
    <property type="molecule type" value="Genomic_DNA"/>
</dbReference>
<dbReference type="InterPro" id="IPR017824">
    <property type="entry name" value="Aminodeoxychorismate_lyase_IV"/>
</dbReference>
<name>A0ABT9JRI0_9PROT</name>
<dbReference type="NCBIfam" id="NF004761">
    <property type="entry name" value="PRK06092.1"/>
    <property type="match status" value="1"/>
</dbReference>
<reference evidence="11" key="1">
    <citation type="journal article" date="2019" name="Int. J. Syst. Evol. Microbiol.">
        <title>The Global Catalogue of Microorganisms (GCM) 10K type strain sequencing project: providing services to taxonomists for standard genome sequencing and annotation.</title>
        <authorList>
            <consortium name="The Broad Institute Genomics Platform"/>
            <consortium name="The Broad Institute Genome Sequencing Center for Infectious Disease"/>
            <person name="Wu L."/>
            <person name="Ma J."/>
        </authorList>
    </citation>
    <scope>NUCLEOTIDE SEQUENCE [LARGE SCALE GENOMIC DNA]</scope>
    <source>
        <strain evidence="11">VKM B-3159</strain>
    </source>
</reference>
<comment type="cofactor">
    <cofactor evidence="1">
        <name>pyridoxal 5'-phosphate</name>
        <dbReference type="ChEBI" id="CHEBI:597326"/>
    </cofactor>
</comment>
<evidence type="ECO:0000256" key="5">
    <source>
        <dbReference type="ARBA" id="ARBA00022909"/>
    </source>
</evidence>
<evidence type="ECO:0000256" key="6">
    <source>
        <dbReference type="ARBA" id="ARBA00023239"/>
    </source>
</evidence>
<dbReference type="GO" id="GO:0008696">
    <property type="term" value="F:4-amino-4-deoxychorismate lyase activity"/>
    <property type="evidence" value="ECO:0007669"/>
    <property type="project" value="UniProtKB-EC"/>
</dbReference>
<comment type="pathway">
    <text evidence="7">Cofactor biosynthesis; tetrahydrofolate biosynthesis; 4-aminobenzoate from chorismate: step 2/2.</text>
</comment>
<dbReference type="SUPFAM" id="SSF56752">
    <property type="entry name" value="D-aminoacid aminotransferase-like PLP-dependent enzymes"/>
    <property type="match status" value="1"/>
</dbReference>
<dbReference type="PANTHER" id="PTHR42743:SF2">
    <property type="entry name" value="AMINODEOXYCHORISMATE LYASE"/>
    <property type="match status" value="1"/>
</dbReference>
<evidence type="ECO:0000256" key="4">
    <source>
        <dbReference type="ARBA" id="ARBA00022898"/>
    </source>
</evidence>
<proteinExistence type="inferred from homology"/>
<sequence length="282" mass="31154">MTTVRYCVNGKLVAGVSPTNRGFAYGDGIFRTMRLLDGELVDWPLHYQTLVADCSKIQMVCPSAEFLMQEFKYFMASAEANTRLASVIKIIITRGEGARGYAPPAICEPTRVFVQSPMPVYPSEIYTQGVALYTCQTRLAYQPVLAGIKHLNRLENVLARAELKDPRFFDGLLLDYDNQVIEAVSGNLFIRKADTVFTPALDSCGVAGVMRQKILDWYKTQGQAVIVAPIDKAALLDADAVVVVNSVYGILQVSQIDEQRLATDDWAGQLRLRLNYGVSADA</sequence>
<keyword evidence="4" id="KW-0663">Pyridoxal phosphate</keyword>
<dbReference type="PANTHER" id="PTHR42743">
    <property type="entry name" value="AMINO-ACID AMINOTRANSFERASE"/>
    <property type="match status" value="1"/>
</dbReference>
<evidence type="ECO:0000256" key="9">
    <source>
        <dbReference type="ARBA" id="ARBA00049529"/>
    </source>
</evidence>
<dbReference type="RefSeq" id="WP_306388870.1">
    <property type="nucleotide sequence ID" value="NZ_JAVCAP010000009.1"/>
</dbReference>
<keyword evidence="5" id="KW-0289">Folate biosynthesis</keyword>
<keyword evidence="11" id="KW-1185">Reference proteome</keyword>
<evidence type="ECO:0000313" key="11">
    <source>
        <dbReference type="Proteomes" id="UP001225906"/>
    </source>
</evidence>
<comment type="subunit">
    <text evidence="3">Homodimer.</text>
</comment>
<comment type="caution">
    <text evidence="10">The sequence shown here is derived from an EMBL/GenBank/DDBJ whole genome shotgun (WGS) entry which is preliminary data.</text>
</comment>
<dbReference type="CDD" id="cd01559">
    <property type="entry name" value="ADCL_like"/>
    <property type="match status" value="1"/>
</dbReference>
<evidence type="ECO:0000256" key="3">
    <source>
        <dbReference type="ARBA" id="ARBA00011738"/>
    </source>
</evidence>
<comment type="catalytic activity">
    <reaction evidence="9">
        <text>4-amino-4-deoxychorismate = 4-aminobenzoate + pyruvate + H(+)</text>
        <dbReference type="Rhea" id="RHEA:16201"/>
        <dbReference type="ChEBI" id="CHEBI:15361"/>
        <dbReference type="ChEBI" id="CHEBI:15378"/>
        <dbReference type="ChEBI" id="CHEBI:17836"/>
        <dbReference type="ChEBI" id="CHEBI:58406"/>
        <dbReference type="EC" id="4.1.3.38"/>
    </reaction>
</comment>
<dbReference type="InterPro" id="IPR036038">
    <property type="entry name" value="Aminotransferase-like"/>
</dbReference>
<evidence type="ECO:0000256" key="1">
    <source>
        <dbReference type="ARBA" id="ARBA00001933"/>
    </source>
</evidence>
<dbReference type="InterPro" id="IPR043132">
    <property type="entry name" value="BCAT-like_C"/>
</dbReference>
<comment type="similarity">
    <text evidence="2">Belongs to the class-IV pyridoxal-phosphate-dependent aminotransferase family.</text>
</comment>
<evidence type="ECO:0000256" key="2">
    <source>
        <dbReference type="ARBA" id="ARBA00009320"/>
    </source>
</evidence>
<keyword evidence="6 10" id="KW-0456">Lyase</keyword>
<dbReference type="InterPro" id="IPR050571">
    <property type="entry name" value="Class-IV_PLP-Dep_Aminotrnsfr"/>
</dbReference>
<dbReference type="Gene3D" id="3.30.470.10">
    <property type="match status" value="1"/>
</dbReference>
<dbReference type="Gene3D" id="3.20.10.10">
    <property type="entry name" value="D-amino Acid Aminotransferase, subunit A, domain 2"/>
    <property type="match status" value="1"/>
</dbReference>